<evidence type="ECO:0000256" key="4">
    <source>
        <dbReference type="ARBA" id="ARBA00018463"/>
    </source>
</evidence>
<reference evidence="8 10" key="1">
    <citation type="journal article" date="2014" name="Nat. Genet.">
        <title>Genome and transcriptome of the porcine whipworm Trichuris suis.</title>
        <authorList>
            <person name="Jex A.R."/>
            <person name="Nejsum P."/>
            <person name="Schwarz E.M."/>
            <person name="Hu L."/>
            <person name="Young N.D."/>
            <person name="Hall R.S."/>
            <person name="Korhonen P.K."/>
            <person name="Liao S."/>
            <person name="Thamsborg S."/>
            <person name="Xia J."/>
            <person name="Xu P."/>
            <person name="Wang S."/>
            <person name="Scheerlinck J.P."/>
            <person name="Hofmann A."/>
            <person name="Sternberg P.W."/>
            <person name="Wang J."/>
            <person name="Gasser R.B."/>
        </authorList>
    </citation>
    <scope>NUCLEOTIDE SEQUENCE [LARGE SCALE GENOMIC DNA]</scope>
    <source>
        <strain evidence="9">DCEP-RM93F</strain>
        <strain evidence="8">DCEP-RM93M</strain>
    </source>
</reference>
<dbReference type="AlphaFoldDB" id="A0A085MAI7"/>
<sequence length="144" mass="16571">MGDVAQRNISVALDDCRKIFVRRDYSAGMVVKFSTKLPPELQGRLDPDEFARIITKLNEIYAKAEKITCESVFENVIGFFSCYLAHLCITFQYDKYLRFVSSYLKEQNEKVFIPHGLFVIDPIERGLRVIEISELSNVTHTSPN</sequence>
<dbReference type="InterPro" id="IPR051371">
    <property type="entry name" value="Ras_palmitoyltransferase"/>
</dbReference>
<dbReference type="PANTHER" id="PTHR13254">
    <property type="entry name" value="GOLGI AUTOANTIGEN, GOLGIN SUBFAMILY A, 7"/>
    <property type="match status" value="1"/>
</dbReference>
<dbReference type="GO" id="GO:0005789">
    <property type="term" value="C:endoplasmic reticulum membrane"/>
    <property type="evidence" value="ECO:0007669"/>
    <property type="project" value="UniProtKB-SubCell"/>
</dbReference>
<comment type="subunit">
    <text evidence="3">Interacts with ERF2.</text>
</comment>
<dbReference type="Proteomes" id="UP000030764">
    <property type="component" value="Unassembled WGS sequence"/>
</dbReference>
<dbReference type="Pfam" id="PF10256">
    <property type="entry name" value="Erf4"/>
    <property type="match status" value="1"/>
</dbReference>
<evidence type="ECO:0000313" key="10">
    <source>
        <dbReference type="Proteomes" id="UP000030764"/>
    </source>
</evidence>
<keyword evidence="5" id="KW-0256">Endoplasmic reticulum</keyword>
<gene>
    <name evidence="8" type="ORF">M513_05010</name>
    <name evidence="9" type="ORF">M514_05010</name>
</gene>
<feature type="domain" description="Golgin subfamily A member 7/ERF4" evidence="7">
    <location>
        <begin position="19"/>
        <end position="131"/>
    </location>
</feature>
<keyword evidence="6" id="KW-0472">Membrane</keyword>
<evidence type="ECO:0000256" key="2">
    <source>
        <dbReference type="ARBA" id="ARBA00007732"/>
    </source>
</evidence>
<evidence type="ECO:0000259" key="7">
    <source>
        <dbReference type="Pfam" id="PF10256"/>
    </source>
</evidence>
<evidence type="ECO:0000256" key="6">
    <source>
        <dbReference type="ARBA" id="ARBA00023136"/>
    </source>
</evidence>
<evidence type="ECO:0000313" key="9">
    <source>
        <dbReference type="EMBL" id="KFD71148.1"/>
    </source>
</evidence>
<evidence type="ECO:0000313" key="8">
    <source>
        <dbReference type="EMBL" id="KFD54233.1"/>
    </source>
</evidence>
<comment type="subcellular location">
    <subcellularLocation>
        <location evidence="1">Endoplasmic reticulum membrane</location>
        <topology evidence="1">Peripheral membrane protein</topology>
    </subcellularLocation>
</comment>
<dbReference type="InterPro" id="IPR019383">
    <property type="entry name" value="Golgin_A_7/ERF4"/>
</dbReference>
<dbReference type="GO" id="GO:0006612">
    <property type="term" value="P:protein targeting to membrane"/>
    <property type="evidence" value="ECO:0007669"/>
    <property type="project" value="TreeGrafter"/>
</dbReference>
<proteinExistence type="inferred from homology"/>
<keyword evidence="10" id="KW-1185">Reference proteome</keyword>
<name>A0A085MAI7_9BILA</name>
<comment type="similarity">
    <text evidence="2">Belongs to the ERF4 family.</text>
</comment>
<evidence type="ECO:0000256" key="5">
    <source>
        <dbReference type="ARBA" id="ARBA00022824"/>
    </source>
</evidence>
<accession>A0A085MAI7</accession>
<dbReference type="EMBL" id="KL363210">
    <property type="protein sequence ID" value="KFD54233.1"/>
    <property type="molecule type" value="Genomic_DNA"/>
</dbReference>
<dbReference type="GO" id="GO:0002178">
    <property type="term" value="C:palmitoyltransferase complex"/>
    <property type="evidence" value="ECO:0007669"/>
    <property type="project" value="TreeGrafter"/>
</dbReference>
<protein>
    <recommendedName>
        <fullName evidence="4">Ras modification protein ERF4</fullName>
    </recommendedName>
</protein>
<dbReference type="OrthoDB" id="2190159at2759"/>
<dbReference type="Proteomes" id="UP000030758">
    <property type="component" value="Unassembled WGS sequence"/>
</dbReference>
<organism evidence="8 10">
    <name type="scientific">Trichuris suis</name>
    <name type="common">pig whipworm</name>
    <dbReference type="NCBI Taxonomy" id="68888"/>
    <lineage>
        <taxon>Eukaryota</taxon>
        <taxon>Metazoa</taxon>
        <taxon>Ecdysozoa</taxon>
        <taxon>Nematoda</taxon>
        <taxon>Enoplea</taxon>
        <taxon>Dorylaimia</taxon>
        <taxon>Trichinellida</taxon>
        <taxon>Trichuridae</taxon>
        <taxon>Trichuris</taxon>
    </lineage>
</organism>
<dbReference type="EMBL" id="KL367483">
    <property type="protein sequence ID" value="KFD71148.1"/>
    <property type="molecule type" value="Genomic_DNA"/>
</dbReference>
<dbReference type="PANTHER" id="PTHR13254:SF0">
    <property type="entry name" value="GOLGIN SUBFAMILY A MEMBER 7_ERF4 DOMAIN-CONTAINING PROTEIN"/>
    <property type="match status" value="1"/>
</dbReference>
<evidence type="ECO:0000256" key="1">
    <source>
        <dbReference type="ARBA" id="ARBA00004406"/>
    </source>
</evidence>
<evidence type="ECO:0000256" key="3">
    <source>
        <dbReference type="ARBA" id="ARBA00011396"/>
    </source>
</evidence>